<proteinExistence type="predicted"/>
<feature type="chain" id="PRO_5038400573" evidence="1">
    <location>
        <begin position="24"/>
        <end position="43"/>
    </location>
</feature>
<reference evidence="2 3" key="1">
    <citation type="submission" date="2017-11" db="EMBL/GenBank/DDBJ databases">
        <title>Draft genome of Arthrobacter agilis strain UMCV2, a plant growth-promoting rhizobacterium and biocontrol capacity of phytopathogenic fungi.</title>
        <authorList>
            <person name="Martinez-Camara R."/>
            <person name="Santoyo G."/>
            <person name="Moreno-Hagelsieb G."/>
            <person name="Valencia-Cantero E."/>
        </authorList>
    </citation>
    <scope>NUCLEOTIDE SEQUENCE [LARGE SCALE GENOMIC DNA]</scope>
    <source>
        <strain evidence="2 3">UMCV2</strain>
    </source>
</reference>
<dbReference type="PROSITE" id="PS51257">
    <property type="entry name" value="PROKAR_LIPOPROTEIN"/>
    <property type="match status" value="1"/>
</dbReference>
<dbReference type="AlphaFoldDB" id="A0A2L0UIN5"/>
<feature type="signal peptide" evidence="1">
    <location>
        <begin position="1"/>
        <end position="23"/>
    </location>
</feature>
<keyword evidence="1" id="KW-0732">Signal</keyword>
<gene>
    <name evidence="2" type="ORF">CVO76_16855</name>
</gene>
<dbReference type="EMBL" id="CP024915">
    <property type="protein sequence ID" value="AUZ89114.1"/>
    <property type="molecule type" value="Genomic_DNA"/>
</dbReference>
<protein>
    <submittedName>
        <fullName evidence="2">Glycine/betaine ABC transporter</fullName>
    </submittedName>
</protein>
<dbReference type="Proteomes" id="UP000239187">
    <property type="component" value="Chromosome"/>
</dbReference>
<feature type="non-terminal residue" evidence="2">
    <location>
        <position position="43"/>
    </location>
</feature>
<evidence type="ECO:0000313" key="2">
    <source>
        <dbReference type="EMBL" id="AUZ89114.1"/>
    </source>
</evidence>
<evidence type="ECO:0000313" key="3">
    <source>
        <dbReference type="Proteomes" id="UP000239187"/>
    </source>
</evidence>
<sequence>MEITKRRNLSILGIAAVSMFGLAACGGGDESAAEATPSSEASE</sequence>
<accession>A0A2L0UIN5</accession>
<name>A0A2L0UIN5_9MICC</name>
<evidence type="ECO:0000256" key="1">
    <source>
        <dbReference type="SAM" id="SignalP"/>
    </source>
</evidence>
<organism evidence="2 3">
    <name type="scientific">Arthrobacter agilis</name>
    <dbReference type="NCBI Taxonomy" id="37921"/>
    <lineage>
        <taxon>Bacteria</taxon>
        <taxon>Bacillati</taxon>
        <taxon>Actinomycetota</taxon>
        <taxon>Actinomycetes</taxon>
        <taxon>Micrococcales</taxon>
        <taxon>Micrococcaceae</taxon>
        <taxon>Arthrobacter</taxon>
    </lineage>
</organism>